<dbReference type="STRING" id="1434107.MSBR3_2075"/>
<dbReference type="Proteomes" id="UP000033066">
    <property type="component" value="Chromosome"/>
</dbReference>
<dbReference type="PROSITE" id="PS01081">
    <property type="entry name" value="HTH_TETR_1"/>
    <property type="match status" value="1"/>
</dbReference>
<dbReference type="OrthoDB" id="135877at2157"/>
<keyword evidence="7" id="KW-1185">Reference proteome</keyword>
<evidence type="ECO:0000313" key="7">
    <source>
        <dbReference type="Proteomes" id="UP000033066"/>
    </source>
</evidence>
<dbReference type="InterPro" id="IPR001647">
    <property type="entry name" value="HTH_TetR"/>
</dbReference>
<dbReference type="InterPro" id="IPR023772">
    <property type="entry name" value="DNA-bd_HTH_TetR-type_CS"/>
</dbReference>
<proteinExistence type="predicted"/>
<keyword evidence="3" id="KW-0804">Transcription</keyword>
<feature type="DNA-binding region" description="H-T-H motif" evidence="4">
    <location>
        <begin position="29"/>
        <end position="48"/>
    </location>
</feature>
<evidence type="ECO:0000256" key="4">
    <source>
        <dbReference type="PROSITE-ProRule" id="PRU00335"/>
    </source>
</evidence>
<dbReference type="KEGG" id="mbak:MSBR3_2075"/>
<dbReference type="RefSeq" id="WP_048108185.1">
    <property type="nucleotide sequence ID" value="NZ_CP009517.1"/>
</dbReference>
<dbReference type="InterPro" id="IPR032551">
    <property type="entry name" value="BscR_C"/>
</dbReference>
<dbReference type="AlphaFoldDB" id="A0A0E3SNC0"/>
<evidence type="ECO:0000256" key="2">
    <source>
        <dbReference type="ARBA" id="ARBA00023125"/>
    </source>
</evidence>
<dbReference type="Gene3D" id="1.10.357.10">
    <property type="entry name" value="Tetracycline Repressor, domain 2"/>
    <property type="match status" value="1"/>
</dbReference>
<dbReference type="HOGENOM" id="CLU_069356_12_9_2"/>
<dbReference type="Pfam" id="PF16295">
    <property type="entry name" value="TetR_C_10"/>
    <property type="match status" value="1"/>
</dbReference>
<keyword evidence="2 4" id="KW-0238">DNA-binding</keyword>
<dbReference type="PRINTS" id="PR00455">
    <property type="entry name" value="HTHTETR"/>
</dbReference>
<dbReference type="SUPFAM" id="SSF48498">
    <property type="entry name" value="Tetracyclin repressor-like, C-terminal domain"/>
    <property type="match status" value="1"/>
</dbReference>
<gene>
    <name evidence="6" type="ORF">MSBR3_2075</name>
</gene>
<reference evidence="6" key="1">
    <citation type="submission" date="2014-07" db="EMBL/GenBank/DDBJ databases">
        <title>Methanogenic archaea and the global carbon cycle.</title>
        <authorList>
            <person name="Henriksen J.R."/>
            <person name="Luke J."/>
            <person name="Reinhart S."/>
            <person name="Benedict M.N."/>
            <person name="Youngblut N.D."/>
            <person name="Metcalf M.E."/>
            <person name="Whitaker R.J."/>
            <person name="Metcalf W.W."/>
        </authorList>
    </citation>
    <scope>NUCLEOTIDE SEQUENCE [LARGE SCALE GENOMIC DNA]</scope>
    <source>
        <strain evidence="6">3</strain>
    </source>
</reference>
<sequence length="192" mass="21958">MKEQVKDKRAAILEAALKLFTERGFHGTSTAQISKEAGVATGTLFNYFPTKEDLINSLYFEVKGELSRNMGREIKAQSTFKDKLKKIWSNLVKWGVENQEEFLFVGQFCSSPYITKFTRDEVMKEYVFLHNLVDEGIKKGEIRDYSAELAIAMFYQGSRTVVNLILDSDSSLDKNKALEEGFEIIWRGLADK</sequence>
<dbReference type="FunFam" id="1.10.10.60:FF:000141">
    <property type="entry name" value="TetR family transcriptional regulator"/>
    <property type="match status" value="1"/>
</dbReference>
<organism evidence="6 7">
    <name type="scientific">Methanosarcina barkeri 3</name>
    <dbReference type="NCBI Taxonomy" id="1434107"/>
    <lineage>
        <taxon>Archaea</taxon>
        <taxon>Methanobacteriati</taxon>
        <taxon>Methanobacteriota</taxon>
        <taxon>Stenosarchaea group</taxon>
        <taxon>Methanomicrobia</taxon>
        <taxon>Methanosarcinales</taxon>
        <taxon>Methanosarcinaceae</taxon>
        <taxon>Methanosarcina</taxon>
    </lineage>
</organism>
<keyword evidence="1" id="KW-0805">Transcription regulation</keyword>
<dbReference type="SUPFAM" id="SSF46689">
    <property type="entry name" value="Homeodomain-like"/>
    <property type="match status" value="1"/>
</dbReference>
<evidence type="ECO:0000256" key="3">
    <source>
        <dbReference type="ARBA" id="ARBA00023163"/>
    </source>
</evidence>
<dbReference type="Pfam" id="PF00440">
    <property type="entry name" value="TetR_N"/>
    <property type="match status" value="1"/>
</dbReference>
<evidence type="ECO:0000256" key="1">
    <source>
        <dbReference type="ARBA" id="ARBA00023015"/>
    </source>
</evidence>
<evidence type="ECO:0000313" key="6">
    <source>
        <dbReference type="EMBL" id="AKB82653.1"/>
    </source>
</evidence>
<feature type="domain" description="HTH tetR-type" evidence="5">
    <location>
        <begin position="6"/>
        <end position="66"/>
    </location>
</feature>
<accession>A0A0E3SNC0</accession>
<dbReference type="PANTHER" id="PTHR30055">
    <property type="entry name" value="HTH-TYPE TRANSCRIPTIONAL REGULATOR RUTR"/>
    <property type="match status" value="1"/>
</dbReference>
<dbReference type="EMBL" id="CP009517">
    <property type="protein sequence ID" value="AKB82653.1"/>
    <property type="molecule type" value="Genomic_DNA"/>
</dbReference>
<evidence type="ECO:0000259" key="5">
    <source>
        <dbReference type="PROSITE" id="PS50977"/>
    </source>
</evidence>
<name>A0A0E3SNC0_METBA</name>
<dbReference type="GeneID" id="24789648"/>
<dbReference type="GO" id="GO:0003677">
    <property type="term" value="F:DNA binding"/>
    <property type="evidence" value="ECO:0007669"/>
    <property type="project" value="UniProtKB-UniRule"/>
</dbReference>
<dbReference type="PROSITE" id="PS50977">
    <property type="entry name" value="HTH_TETR_2"/>
    <property type="match status" value="1"/>
</dbReference>
<protein>
    <submittedName>
        <fullName evidence="6">Transcriptional regulator, TetR family</fullName>
    </submittedName>
</protein>
<dbReference type="InterPro" id="IPR009057">
    <property type="entry name" value="Homeodomain-like_sf"/>
</dbReference>
<dbReference type="InterPro" id="IPR050109">
    <property type="entry name" value="HTH-type_TetR-like_transc_reg"/>
</dbReference>
<dbReference type="InterPro" id="IPR036271">
    <property type="entry name" value="Tet_transcr_reg_TetR-rel_C_sf"/>
</dbReference>
<dbReference type="PANTHER" id="PTHR30055:SF222">
    <property type="entry name" value="REGULATORY PROTEIN"/>
    <property type="match status" value="1"/>
</dbReference>
<dbReference type="PATRIC" id="fig|1434107.4.peg.2654"/>